<dbReference type="AlphaFoldDB" id="A0A6G1KGL5"/>
<evidence type="ECO:0000313" key="2">
    <source>
        <dbReference type="Proteomes" id="UP000799428"/>
    </source>
</evidence>
<reference evidence="1" key="1">
    <citation type="journal article" date="2020" name="Stud. Mycol.">
        <title>101 Dothideomycetes genomes: a test case for predicting lifestyles and emergence of pathogens.</title>
        <authorList>
            <person name="Haridas S."/>
            <person name="Albert R."/>
            <person name="Binder M."/>
            <person name="Bloem J."/>
            <person name="Labutti K."/>
            <person name="Salamov A."/>
            <person name="Andreopoulos B."/>
            <person name="Baker S."/>
            <person name="Barry K."/>
            <person name="Bills G."/>
            <person name="Bluhm B."/>
            <person name="Cannon C."/>
            <person name="Castanera R."/>
            <person name="Culley D."/>
            <person name="Daum C."/>
            <person name="Ezra D."/>
            <person name="Gonzalez J."/>
            <person name="Henrissat B."/>
            <person name="Kuo A."/>
            <person name="Liang C."/>
            <person name="Lipzen A."/>
            <person name="Lutzoni F."/>
            <person name="Magnuson J."/>
            <person name="Mondo S."/>
            <person name="Nolan M."/>
            <person name="Ohm R."/>
            <person name="Pangilinan J."/>
            <person name="Park H.-J."/>
            <person name="Ramirez L."/>
            <person name="Alfaro M."/>
            <person name="Sun H."/>
            <person name="Tritt A."/>
            <person name="Yoshinaga Y."/>
            <person name="Zwiers L.-H."/>
            <person name="Turgeon B."/>
            <person name="Goodwin S."/>
            <person name="Spatafora J."/>
            <person name="Crous P."/>
            <person name="Grigoriev I."/>
        </authorList>
    </citation>
    <scope>NUCLEOTIDE SEQUENCE</scope>
    <source>
        <strain evidence="1">CBS 279.74</strain>
    </source>
</reference>
<sequence length="401" mass="44694">MYDSLSSLAVNPFGSEAYDDAFFPVSQYQKITEELFDMSTSPLAETQAQQSIKMPDFSSDNVPASTSTECVSYGPASMAASSYGELPRIDAVPPYPTIPSSPASKTEISDILSMEIPDFLRVKVPHAVSSYPPNPPASVPTPKAERRITYLKARDAGNVLLYLPHHIRKRIYSFILVDYPELRITEIPETGNFAQAFPEFCHTLDIIYFDACLPIIKNTTFTISSDGAIFNLMVFLGEFGNNKGYDAVQSLEFAGCKAVGMYEETALGLFEKGVFRSNATRLLLRCPNLTEVSFIINLNQLPWKFDTGGRRVDMDALTEKYDLASILAVPDLQVVNLNLEPFMALEKTLRSMEDETILAQSYGFRGSGLNGFWGLKDWFEVQALDQMKFLEVRCPTFAQLV</sequence>
<name>A0A6G1KGL5_9PLEO</name>
<dbReference type="OrthoDB" id="3792542at2759"/>
<accession>A0A6G1KGL5</accession>
<dbReference type="Proteomes" id="UP000799428">
    <property type="component" value="Unassembled WGS sequence"/>
</dbReference>
<dbReference type="EMBL" id="MU005766">
    <property type="protein sequence ID" value="KAF2711989.1"/>
    <property type="molecule type" value="Genomic_DNA"/>
</dbReference>
<protein>
    <submittedName>
        <fullName evidence="1">Uncharacterized protein</fullName>
    </submittedName>
</protein>
<evidence type="ECO:0000313" key="1">
    <source>
        <dbReference type="EMBL" id="KAF2711989.1"/>
    </source>
</evidence>
<proteinExistence type="predicted"/>
<organism evidence="1 2">
    <name type="scientific">Pleomassaria siparia CBS 279.74</name>
    <dbReference type="NCBI Taxonomy" id="1314801"/>
    <lineage>
        <taxon>Eukaryota</taxon>
        <taxon>Fungi</taxon>
        <taxon>Dikarya</taxon>
        <taxon>Ascomycota</taxon>
        <taxon>Pezizomycotina</taxon>
        <taxon>Dothideomycetes</taxon>
        <taxon>Pleosporomycetidae</taxon>
        <taxon>Pleosporales</taxon>
        <taxon>Pleomassariaceae</taxon>
        <taxon>Pleomassaria</taxon>
    </lineage>
</organism>
<gene>
    <name evidence="1" type="ORF">K504DRAFT_521271</name>
</gene>
<keyword evidence="2" id="KW-1185">Reference proteome</keyword>